<dbReference type="InterPro" id="IPR011234">
    <property type="entry name" value="Fumarylacetoacetase-like_C"/>
</dbReference>
<dbReference type="KEGG" id="cari:FNU76_18290"/>
<organism evidence="3 4">
    <name type="scientific">Chitinimonas arctica</name>
    <dbReference type="NCBI Taxonomy" id="2594795"/>
    <lineage>
        <taxon>Bacteria</taxon>
        <taxon>Pseudomonadati</taxon>
        <taxon>Pseudomonadota</taxon>
        <taxon>Betaproteobacteria</taxon>
        <taxon>Neisseriales</taxon>
        <taxon>Chitinibacteraceae</taxon>
        <taxon>Chitinimonas</taxon>
    </lineage>
</organism>
<dbReference type="OrthoDB" id="9805307at2"/>
<protein>
    <submittedName>
        <fullName evidence="3">Fumarylacetoacetate hydrolase family protein</fullName>
    </submittedName>
</protein>
<sequence>MKLASLKHGRDGRLIVVSRDLSHYVEVAGIAATMQAALDDWQATAPQLRAVSDELNAGQRSDAQAFDPAACAAPLPRAYQWVDGSAYLNHVELVRKARNAEMPPSFYTDPLMYQGGSDDMLGARDPITIRDEAWGTDLEAEVAVITDDVAIGTSAADAAGHIRLVMLVNDVSLRNLIPNELGKGFGFVLSKPASAFSPVAVTPDELEGAWRDNRLHLPLRVWVNGERFGEPNAGEEMTFSHADLIAHLARTRKLGAGSIVGSGTISNKDRSRGFCCLAELRMIETIEHGQPSTPFLRHGDTVKIEMLDIAGKSIFGSIQQSVQLIK</sequence>
<dbReference type="EMBL" id="CP041730">
    <property type="protein sequence ID" value="QDQ28139.1"/>
    <property type="molecule type" value="Genomic_DNA"/>
</dbReference>
<keyword evidence="3" id="KW-0378">Hydrolase</keyword>
<gene>
    <name evidence="3" type="ORF">FNU76_18290</name>
</gene>
<dbReference type="Gene3D" id="3.90.850.10">
    <property type="entry name" value="Fumarylacetoacetase-like, C-terminal domain"/>
    <property type="match status" value="1"/>
</dbReference>
<dbReference type="Pfam" id="PF01557">
    <property type="entry name" value="FAA_hydrolase"/>
    <property type="match status" value="1"/>
</dbReference>
<keyword evidence="4" id="KW-1185">Reference proteome</keyword>
<dbReference type="Proteomes" id="UP000317550">
    <property type="component" value="Chromosome"/>
</dbReference>
<proteinExistence type="predicted"/>
<accession>A0A516SJ03</accession>
<dbReference type="AlphaFoldDB" id="A0A516SJ03"/>
<dbReference type="GO" id="GO:0016787">
    <property type="term" value="F:hydrolase activity"/>
    <property type="evidence" value="ECO:0007669"/>
    <property type="project" value="UniProtKB-KW"/>
</dbReference>
<feature type="domain" description="Fumarylacetoacetase-like C-terminal" evidence="1">
    <location>
        <begin position="81"/>
        <end position="322"/>
    </location>
</feature>
<dbReference type="PANTHER" id="PTHR43211">
    <property type="entry name" value="FUMARYLACETOACETATE HYDROLASE"/>
    <property type="match status" value="1"/>
</dbReference>
<dbReference type="PANTHER" id="PTHR43211:SF1">
    <property type="entry name" value="BLL6422 PROTEIN"/>
    <property type="match status" value="1"/>
</dbReference>
<dbReference type="Pfam" id="PF18288">
    <property type="entry name" value="FAA_hydro_N_2"/>
    <property type="match status" value="1"/>
</dbReference>
<dbReference type="RefSeq" id="WP_144279526.1">
    <property type="nucleotide sequence ID" value="NZ_CP041730.1"/>
</dbReference>
<name>A0A516SJ03_9NEIS</name>
<evidence type="ECO:0000259" key="1">
    <source>
        <dbReference type="Pfam" id="PF01557"/>
    </source>
</evidence>
<evidence type="ECO:0000313" key="3">
    <source>
        <dbReference type="EMBL" id="QDQ28139.1"/>
    </source>
</evidence>
<dbReference type="SUPFAM" id="SSF56529">
    <property type="entry name" value="FAH"/>
    <property type="match status" value="1"/>
</dbReference>
<evidence type="ECO:0000259" key="2">
    <source>
        <dbReference type="Pfam" id="PF18288"/>
    </source>
</evidence>
<dbReference type="InterPro" id="IPR041072">
    <property type="entry name" value="FAA_hydro_N"/>
</dbReference>
<dbReference type="InterPro" id="IPR036663">
    <property type="entry name" value="Fumarylacetoacetase_C_sf"/>
</dbReference>
<evidence type="ECO:0000313" key="4">
    <source>
        <dbReference type="Proteomes" id="UP000317550"/>
    </source>
</evidence>
<reference evidence="4" key="1">
    <citation type="submission" date="2019-07" db="EMBL/GenBank/DDBJ databases">
        <title>Chitinimonas sp. nov., isolated from Ny-Alesund, arctica soil.</title>
        <authorList>
            <person name="Xu Q."/>
            <person name="Peng F."/>
        </authorList>
    </citation>
    <scope>NUCLEOTIDE SEQUENCE [LARGE SCALE GENOMIC DNA]</scope>
    <source>
        <strain evidence="4">R3-44</strain>
    </source>
</reference>
<feature type="domain" description="Fumarylacetoacetase N-terminal" evidence="2">
    <location>
        <begin position="1"/>
        <end position="77"/>
    </location>
</feature>